<feature type="non-terminal residue" evidence="2">
    <location>
        <position position="1"/>
    </location>
</feature>
<dbReference type="Proteomes" id="UP000257109">
    <property type="component" value="Unassembled WGS sequence"/>
</dbReference>
<reference evidence="2" key="1">
    <citation type="submission" date="2018-05" db="EMBL/GenBank/DDBJ databases">
        <title>Draft genome of Mucuna pruriens seed.</title>
        <authorList>
            <person name="Nnadi N.E."/>
            <person name="Vos R."/>
            <person name="Hasami M.H."/>
            <person name="Devisetty U.K."/>
            <person name="Aguiy J.C."/>
        </authorList>
    </citation>
    <scope>NUCLEOTIDE SEQUENCE [LARGE SCALE GENOMIC DNA]</scope>
    <source>
        <strain evidence="2">JCA_2017</strain>
    </source>
</reference>
<sequence>MITSTHNFPIIFMVKPSSRKEKISQKPYEKIKIPQRPLPNKAKTCRFFPLLLLHSCSILTIHTEKYLSYSAILDGTYRKQPYGLSEWFSPLNWWRDELRRILTLEEDRRIPGVDYPPLTSIVIIHRPYFQNPNGQIWSKNIAYFWGTFEDYPLDESYKMQLLQHLREINNTESSSSTTNSPSFNRLVPSSSDAQNTGLFKSTTEYYVLEEAQWIEYLSEPNDP</sequence>
<feature type="region of interest" description="Disordered" evidence="1">
    <location>
        <begin position="170"/>
        <end position="191"/>
    </location>
</feature>
<dbReference type="AlphaFoldDB" id="A0A371EL92"/>
<comment type="caution">
    <text evidence="2">The sequence shown here is derived from an EMBL/GenBank/DDBJ whole genome shotgun (WGS) entry which is preliminary data.</text>
</comment>
<evidence type="ECO:0000313" key="2">
    <source>
        <dbReference type="EMBL" id="RDX66825.1"/>
    </source>
</evidence>
<organism evidence="2 3">
    <name type="scientific">Mucuna pruriens</name>
    <name type="common">Velvet bean</name>
    <name type="synonym">Dolichos pruriens</name>
    <dbReference type="NCBI Taxonomy" id="157652"/>
    <lineage>
        <taxon>Eukaryota</taxon>
        <taxon>Viridiplantae</taxon>
        <taxon>Streptophyta</taxon>
        <taxon>Embryophyta</taxon>
        <taxon>Tracheophyta</taxon>
        <taxon>Spermatophyta</taxon>
        <taxon>Magnoliopsida</taxon>
        <taxon>eudicotyledons</taxon>
        <taxon>Gunneridae</taxon>
        <taxon>Pentapetalae</taxon>
        <taxon>rosids</taxon>
        <taxon>fabids</taxon>
        <taxon>Fabales</taxon>
        <taxon>Fabaceae</taxon>
        <taxon>Papilionoideae</taxon>
        <taxon>50 kb inversion clade</taxon>
        <taxon>NPAAA clade</taxon>
        <taxon>indigoferoid/millettioid clade</taxon>
        <taxon>Phaseoleae</taxon>
        <taxon>Mucuna</taxon>
    </lineage>
</organism>
<evidence type="ECO:0000313" key="3">
    <source>
        <dbReference type="Proteomes" id="UP000257109"/>
    </source>
</evidence>
<keyword evidence="3" id="KW-1185">Reference proteome</keyword>
<gene>
    <name evidence="2" type="ORF">CR513_54369</name>
</gene>
<feature type="compositionally biased region" description="Low complexity" evidence="1">
    <location>
        <begin position="170"/>
        <end position="182"/>
    </location>
</feature>
<proteinExistence type="predicted"/>
<protein>
    <submittedName>
        <fullName evidence="2">Uncharacterized protein</fullName>
    </submittedName>
</protein>
<evidence type="ECO:0000256" key="1">
    <source>
        <dbReference type="SAM" id="MobiDB-lite"/>
    </source>
</evidence>
<dbReference type="EMBL" id="QJKJ01013257">
    <property type="protein sequence ID" value="RDX66825.1"/>
    <property type="molecule type" value="Genomic_DNA"/>
</dbReference>
<accession>A0A371EL92</accession>
<name>A0A371EL92_MUCPR</name>